<sequence length="469" mass="50078">MNAGLTLGSLFDGIAGFPLAAGRHGIKTVWTSEIEPNCIDIAGRHFPDAVNLGDITGIKGGEIPVVDIISFGSPCQDLSVAGKQTGLDGSRSGLFMEAVRIIREMREKTDGEYPKYIIWENVAGAFSSNKGEDFRRILEEITEASIPMPTSGKWASAGLVGIEEPGGDLRTVAWRQLDAQFWGVPQRRKRIYLVTDFRNGRAGQILFECESVLGYSVTGREEGKGSSDNPKDSPIGEDSGGLAEEPGGQMKLDFGRTADRIYINAKKSVTLMGRAGGGGGKTGLYSLPVYTIAGNVIGRDAKHGGNQLGINQDVAPTLTSTDRHAVAYTQSGYAEFKEGVGTIKKSRGAAGGGSETLAVIIERIAAAVKYRVRRLTPLECERLDGFPDYWTRYGASGREMSDNARYMALGNSIAVPCAERVFIGIIKAESEGGNHGGTGVPGIDMQFGQSDDCTGCGKRSRAGNHIQRV</sequence>
<keyword evidence="2" id="KW-1185">Reference proteome</keyword>
<evidence type="ECO:0000313" key="2">
    <source>
        <dbReference type="Proteomes" id="UP000304953"/>
    </source>
</evidence>
<name>A0AC61RVQ6_9FIRM</name>
<protein>
    <submittedName>
        <fullName evidence="1">DNA (Cytosine-5-)-methyltransferase</fullName>
        <ecNumber evidence="1">2.1.1.37</ecNumber>
    </submittedName>
</protein>
<evidence type="ECO:0000313" key="1">
    <source>
        <dbReference type="EMBL" id="TGY95616.1"/>
    </source>
</evidence>
<keyword evidence="1" id="KW-0808">Transferase</keyword>
<organism evidence="1 2">
    <name type="scientific">Petralouisia muris</name>
    <dbReference type="NCBI Taxonomy" id="3032872"/>
    <lineage>
        <taxon>Bacteria</taxon>
        <taxon>Bacillati</taxon>
        <taxon>Bacillota</taxon>
        <taxon>Clostridia</taxon>
        <taxon>Lachnospirales</taxon>
        <taxon>Lachnospiraceae</taxon>
        <taxon>Petralouisia</taxon>
    </lineage>
</organism>
<keyword evidence="1" id="KW-0489">Methyltransferase</keyword>
<proteinExistence type="predicted"/>
<accession>A0AC61RVQ6</accession>
<dbReference type="Proteomes" id="UP000304953">
    <property type="component" value="Unassembled WGS sequence"/>
</dbReference>
<dbReference type="EMBL" id="SRYA01000026">
    <property type="protein sequence ID" value="TGY95616.1"/>
    <property type="molecule type" value="Genomic_DNA"/>
</dbReference>
<comment type="caution">
    <text evidence="1">The sequence shown here is derived from an EMBL/GenBank/DDBJ whole genome shotgun (WGS) entry which is preliminary data.</text>
</comment>
<dbReference type="EC" id="2.1.1.37" evidence="1"/>
<gene>
    <name evidence="1" type="primary">dcm</name>
    <name evidence="1" type="ORF">E5329_13625</name>
</gene>
<reference evidence="1" key="1">
    <citation type="submission" date="2019-04" db="EMBL/GenBank/DDBJ databases">
        <title>Microbes associate with the intestines of laboratory mice.</title>
        <authorList>
            <person name="Navarre W."/>
            <person name="Wong E."/>
            <person name="Huang K."/>
            <person name="Tropini C."/>
            <person name="Ng K."/>
            <person name="Yu B."/>
        </authorList>
    </citation>
    <scope>NUCLEOTIDE SEQUENCE</scope>
    <source>
        <strain evidence="1">NM01_1-7b</strain>
    </source>
</reference>